<sequence>MPVRVRLDANKIAALRRNARQVLRKLDAPIHAAVRQTLDFSSFLVPRSAPWERAMAEEAARDAGEQLPPPLAESGFISGPEYNLGRPLSTSWTAGYEHPEAGPIHEGFHWGAQIVSPPPHFLKKAFRRSRGVARKGVAQVLAAYLKQHSR</sequence>
<evidence type="ECO:0000313" key="2">
    <source>
        <dbReference type="EMBL" id="SDE65127.1"/>
    </source>
</evidence>
<dbReference type="RefSeq" id="WP_090492043.1">
    <property type="nucleotide sequence ID" value="NZ_BJVY01000082.1"/>
</dbReference>
<accession>A0A511HQA1</accession>
<keyword evidence="3" id="KW-1185">Reference proteome</keyword>
<dbReference type="EMBL" id="BJVY01000082">
    <property type="protein sequence ID" value="GEL75555.1"/>
    <property type="molecule type" value="Genomic_DNA"/>
</dbReference>
<dbReference type="Proteomes" id="UP000321224">
    <property type="component" value="Unassembled WGS sequence"/>
</dbReference>
<evidence type="ECO:0008006" key="5">
    <source>
        <dbReference type="Google" id="ProtNLM"/>
    </source>
</evidence>
<evidence type="ECO:0000313" key="4">
    <source>
        <dbReference type="Proteomes" id="UP000321224"/>
    </source>
</evidence>
<comment type="caution">
    <text evidence="1">The sequence shown here is derived from an EMBL/GenBank/DDBJ whole genome shotgun (WGS) entry which is preliminary data.</text>
</comment>
<organism evidence="1 4">
    <name type="scientific">Myxococcus virescens</name>
    <dbReference type="NCBI Taxonomy" id="83456"/>
    <lineage>
        <taxon>Bacteria</taxon>
        <taxon>Pseudomonadati</taxon>
        <taxon>Myxococcota</taxon>
        <taxon>Myxococcia</taxon>
        <taxon>Myxococcales</taxon>
        <taxon>Cystobacterineae</taxon>
        <taxon>Myxococcaceae</taxon>
        <taxon>Myxococcus</taxon>
    </lineage>
</organism>
<evidence type="ECO:0000313" key="3">
    <source>
        <dbReference type="Proteomes" id="UP000198717"/>
    </source>
</evidence>
<reference evidence="2 3" key="1">
    <citation type="submission" date="2016-10" db="EMBL/GenBank/DDBJ databases">
        <authorList>
            <person name="Varghese N."/>
            <person name="Submissions S."/>
        </authorList>
    </citation>
    <scope>NUCLEOTIDE SEQUENCE [LARGE SCALE GENOMIC DNA]</scope>
    <source>
        <strain evidence="2 3">DSM 2260</strain>
    </source>
</reference>
<dbReference type="AlphaFoldDB" id="A0A511HQA1"/>
<dbReference type="Proteomes" id="UP000198717">
    <property type="component" value="Unassembled WGS sequence"/>
</dbReference>
<protein>
    <recommendedName>
        <fullName evidence="5">HK97 gp10 family phage protein</fullName>
    </recommendedName>
</protein>
<dbReference type="EMBL" id="FNAJ01000009">
    <property type="protein sequence ID" value="SDE65127.1"/>
    <property type="molecule type" value="Genomic_DNA"/>
</dbReference>
<proteinExistence type="predicted"/>
<name>A0A511HQA1_9BACT</name>
<evidence type="ECO:0000313" key="1">
    <source>
        <dbReference type="EMBL" id="GEL75555.1"/>
    </source>
</evidence>
<reference evidence="1 4" key="2">
    <citation type="submission" date="2019-07" db="EMBL/GenBank/DDBJ databases">
        <title>Whole genome shotgun sequence of Myxococcus virescens NBRC 100334.</title>
        <authorList>
            <person name="Hosoyama A."/>
            <person name="Uohara A."/>
            <person name="Ohji S."/>
            <person name="Ichikawa N."/>
        </authorList>
    </citation>
    <scope>NUCLEOTIDE SEQUENCE [LARGE SCALE GENOMIC DNA]</scope>
    <source>
        <strain evidence="1 4">NBRC 100334</strain>
    </source>
</reference>
<gene>
    <name evidence="1" type="ORF">MVI01_73390</name>
    <name evidence="2" type="ORF">SAMN04488504_109275</name>
</gene>